<dbReference type="InterPro" id="IPR012724">
    <property type="entry name" value="DnaJ"/>
</dbReference>
<dbReference type="Gene3D" id="2.10.230.10">
    <property type="entry name" value="Heat shock protein DnaJ, cysteine-rich domain"/>
    <property type="match status" value="1"/>
</dbReference>
<feature type="binding site" evidence="9">
    <location>
        <position position="172"/>
    </location>
    <ligand>
        <name>Zn(2+)</name>
        <dbReference type="ChEBI" id="CHEBI:29105"/>
        <label>2</label>
    </ligand>
</feature>
<keyword evidence="9" id="KW-0235">DNA replication</keyword>
<comment type="similarity">
    <text evidence="7 9">Belongs to the DnaJ family.</text>
</comment>
<proteinExistence type="inferred from homology"/>
<feature type="domain" description="CR-type" evidence="12">
    <location>
        <begin position="139"/>
        <end position="221"/>
    </location>
</feature>
<evidence type="ECO:0000259" key="11">
    <source>
        <dbReference type="PROSITE" id="PS50076"/>
    </source>
</evidence>
<evidence type="ECO:0000256" key="7">
    <source>
        <dbReference type="ARBA" id="ARBA00061004"/>
    </source>
</evidence>
<dbReference type="GO" id="GO:0009408">
    <property type="term" value="P:response to heat"/>
    <property type="evidence" value="ECO:0007669"/>
    <property type="project" value="InterPro"/>
</dbReference>
<dbReference type="NCBIfam" id="TIGR02349">
    <property type="entry name" value="DnaJ_bact"/>
    <property type="match status" value="1"/>
</dbReference>
<dbReference type="SUPFAM" id="SSF49493">
    <property type="entry name" value="HSP40/DnaJ peptide-binding domain"/>
    <property type="match status" value="2"/>
</dbReference>
<reference evidence="13 14" key="1">
    <citation type="journal article" date="2015" name="Genome Announc.">
        <title>Complete Genome Sequence of Mycoplasma meleagridis, a Possible Emerging Pathogen in Chickens.</title>
        <authorList>
            <person name="Abolnik C."/>
        </authorList>
    </citation>
    <scope>NUCLEOTIDE SEQUENCE [LARGE SCALE GENOMIC DNA]</scope>
    <source>
        <strain evidence="13 14">B2096 8B</strain>
    </source>
</reference>
<dbReference type="InterPro" id="IPR036869">
    <property type="entry name" value="J_dom_sf"/>
</dbReference>
<keyword evidence="4 9" id="KW-0862">Zinc</keyword>
<protein>
    <recommendedName>
        <fullName evidence="8 9">Chaperone protein DnaJ</fullName>
    </recommendedName>
</protein>
<dbReference type="EMBL" id="CP011021">
    <property type="protein sequence ID" value="AKA49987.1"/>
    <property type="molecule type" value="Genomic_DNA"/>
</dbReference>
<dbReference type="PATRIC" id="fig|29556.3.peg.372"/>
<comment type="function">
    <text evidence="6 9">Participates actively in the response to hyperosmotic and heat shock by preventing the aggregation of stress-denatured proteins and by disaggregating proteins, also in an autonomous, DnaK-independent fashion. Unfolded proteins bind initially to DnaJ; upon interaction with the DnaJ-bound protein, DnaK hydrolyzes its bound ATP, resulting in the formation of a stable complex. GrpE releases ADP from DnaK; ATP binding to DnaK triggers the release of the substrate protein, thus completing the reaction cycle. Several rounds of ATP-dependent interactions between DnaJ, DnaK and GrpE are required for fully efficient folding. Also involved, together with DnaK and GrpE, in the DNA replication of plasmids through activation of initiation proteins.</text>
</comment>
<sequence length="373" mass="41643">MKNKRDYYEVLGVSKTATEAEIKKAYRKLAMKYHPDKTDDPKATEIMQEINEAYEVLSNADKRRMYDQYGHDGMNAQAGGFGGFEGFEGFSGDFSDIFENIFSGFGGFSSRRKHNPNAPKRGDDIKTTITIPFLEAIHGVVKKEEYPKYDTCPDCNGTGAETPSDIEQCNECHGTGYVEKIQRGIFGAQKVHTTCSKCSGKGKIIKKACKKCRGNCYVKVIKPVTIPISEGVTDGTMLKLTGYGNPGQNGGPAGDLYIEIRIKPHPFYKRHNHDIYLDFPVSFADILLEKTILVPTPFGDQQIKLKKSYLDSQVVKISGKGVKTKYGSGDLKLNLRIIIPDYGKKDKKKITEVLETIQDDTNENFVKEVNKAK</sequence>
<keyword evidence="2 9" id="KW-0677">Repeat</keyword>
<dbReference type="GO" id="GO:0005524">
    <property type="term" value="F:ATP binding"/>
    <property type="evidence" value="ECO:0007669"/>
    <property type="project" value="InterPro"/>
</dbReference>
<dbReference type="SUPFAM" id="SSF57938">
    <property type="entry name" value="DnaJ/Hsp40 cysteine-rich domain"/>
    <property type="match status" value="1"/>
</dbReference>
<evidence type="ECO:0000256" key="5">
    <source>
        <dbReference type="ARBA" id="ARBA00023186"/>
    </source>
</evidence>
<dbReference type="GO" id="GO:0051082">
    <property type="term" value="F:unfolded protein binding"/>
    <property type="evidence" value="ECO:0007669"/>
    <property type="project" value="UniProtKB-UniRule"/>
</dbReference>
<evidence type="ECO:0000313" key="13">
    <source>
        <dbReference type="EMBL" id="AKA49987.1"/>
    </source>
</evidence>
<evidence type="ECO:0000256" key="10">
    <source>
        <dbReference type="PROSITE-ProRule" id="PRU00546"/>
    </source>
</evidence>
<dbReference type="GO" id="GO:0042026">
    <property type="term" value="P:protein refolding"/>
    <property type="evidence" value="ECO:0007669"/>
    <property type="project" value="TreeGrafter"/>
</dbReference>
<dbReference type="Gene3D" id="1.10.287.110">
    <property type="entry name" value="DnaJ domain"/>
    <property type="match status" value="1"/>
</dbReference>
<dbReference type="HOGENOM" id="CLU_017633_0_7_14"/>
<dbReference type="Gene3D" id="2.60.260.20">
    <property type="entry name" value="Urease metallochaperone UreE, N-terminal domain"/>
    <property type="match status" value="2"/>
</dbReference>
<dbReference type="PANTHER" id="PTHR43096">
    <property type="entry name" value="DNAJ HOMOLOG 1, MITOCHONDRIAL-RELATED"/>
    <property type="match status" value="1"/>
</dbReference>
<dbReference type="CDD" id="cd10719">
    <property type="entry name" value="DnaJ_zf"/>
    <property type="match status" value="1"/>
</dbReference>
<evidence type="ECO:0000256" key="1">
    <source>
        <dbReference type="ARBA" id="ARBA00022723"/>
    </source>
</evidence>
<comment type="caution">
    <text evidence="9">Lacks conserved residue(s) required for the propagation of feature annotation.</text>
</comment>
<keyword evidence="3 9" id="KW-0863">Zinc-finger</keyword>
<feature type="binding site" evidence="9">
    <location>
        <position position="195"/>
    </location>
    <ligand>
        <name>Zn(2+)</name>
        <dbReference type="ChEBI" id="CHEBI:29105"/>
        <label>2</label>
    </ligand>
</feature>
<dbReference type="Pfam" id="PF01556">
    <property type="entry name" value="DnaJ_C"/>
    <property type="match status" value="1"/>
</dbReference>
<feature type="binding site" evidence="9">
    <location>
        <position position="209"/>
    </location>
    <ligand>
        <name>Zn(2+)</name>
        <dbReference type="ChEBI" id="CHEBI:29105"/>
        <label>1</label>
    </ligand>
</feature>
<dbReference type="CDD" id="cd10747">
    <property type="entry name" value="DnaJ_C"/>
    <property type="match status" value="1"/>
</dbReference>
<dbReference type="PROSITE" id="PS50076">
    <property type="entry name" value="DNAJ_2"/>
    <property type="match status" value="1"/>
</dbReference>
<feature type="domain" description="J" evidence="11">
    <location>
        <begin position="6"/>
        <end position="70"/>
    </location>
</feature>
<evidence type="ECO:0000256" key="3">
    <source>
        <dbReference type="ARBA" id="ARBA00022771"/>
    </source>
</evidence>
<dbReference type="SMART" id="SM00271">
    <property type="entry name" value="DnaJ"/>
    <property type="match status" value="1"/>
</dbReference>
<dbReference type="InterPro" id="IPR002939">
    <property type="entry name" value="DnaJ_C"/>
</dbReference>
<evidence type="ECO:0000259" key="12">
    <source>
        <dbReference type="PROSITE" id="PS51188"/>
    </source>
</evidence>
<keyword evidence="1 9" id="KW-0479">Metal-binding</keyword>
<dbReference type="InterPro" id="IPR008971">
    <property type="entry name" value="HSP40/DnaJ_pept-bd"/>
</dbReference>
<dbReference type="Pfam" id="PF00684">
    <property type="entry name" value="DnaJ_CXXCXGXG"/>
    <property type="match status" value="1"/>
</dbReference>
<dbReference type="InterPro" id="IPR036410">
    <property type="entry name" value="HSP_DnaJ_Cys-rich_dom_sf"/>
</dbReference>
<dbReference type="NCBIfam" id="NF008035">
    <property type="entry name" value="PRK10767.1"/>
    <property type="match status" value="1"/>
</dbReference>
<dbReference type="FunFam" id="2.10.230.10:FF:000002">
    <property type="entry name" value="Molecular chaperone DnaJ"/>
    <property type="match status" value="1"/>
</dbReference>
<dbReference type="InterPro" id="IPR001305">
    <property type="entry name" value="HSP_DnaJ_Cys-rich_dom"/>
</dbReference>
<dbReference type="SUPFAM" id="SSF46565">
    <property type="entry name" value="Chaperone J-domain"/>
    <property type="match status" value="1"/>
</dbReference>
<dbReference type="PANTHER" id="PTHR43096:SF52">
    <property type="entry name" value="DNAJ HOMOLOG 1, MITOCHONDRIAL-RELATED"/>
    <property type="match status" value="1"/>
</dbReference>
<feature type="binding site" evidence="9">
    <location>
        <position position="212"/>
    </location>
    <ligand>
        <name>Zn(2+)</name>
        <dbReference type="ChEBI" id="CHEBI:29105"/>
        <label>1</label>
    </ligand>
</feature>
<feature type="binding site" evidence="9">
    <location>
        <position position="155"/>
    </location>
    <ligand>
        <name>Zn(2+)</name>
        <dbReference type="ChEBI" id="CHEBI:29105"/>
        <label>1</label>
    </ligand>
</feature>
<comment type="cofactor">
    <cofactor evidence="9">
        <name>Zn(2+)</name>
        <dbReference type="ChEBI" id="CHEBI:29105"/>
    </cofactor>
    <text evidence="9">Binds 2 Zn(2+) ions per monomer.</text>
</comment>
<evidence type="ECO:0000256" key="2">
    <source>
        <dbReference type="ARBA" id="ARBA00022737"/>
    </source>
</evidence>
<keyword evidence="9" id="KW-0346">Stress response</keyword>
<comment type="domain">
    <text evidence="9">The J domain is necessary and sufficient to stimulate DnaK ATPase activity. Zinc center 1 plays an important role in the autonomous, DnaK-independent chaperone activity of DnaJ. Zinc center 2 is essential for interaction with DnaK and for DnaJ activity.</text>
</comment>
<dbReference type="GO" id="GO:0006260">
    <property type="term" value="P:DNA replication"/>
    <property type="evidence" value="ECO:0007669"/>
    <property type="project" value="UniProtKB-KW"/>
</dbReference>
<evidence type="ECO:0000313" key="14">
    <source>
        <dbReference type="Proteomes" id="UP000032722"/>
    </source>
</evidence>
<comment type="subunit">
    <text evidence="9">Homodimer.</text>
</comment>
<dbReference type="HAMAP" id="MF_01152">
    <property type="entry name" value="DnaJ"/>
    <property type="match status" value="1"/>
</dbReference>
<dbReference type="CDD" id="cd06257">
    <property type="entry name" value="DnaJ"/>
    <property type="match status" value="1"/>
</dbReference>
<dbReference type="GO" id="GO:0008270">
    <property type="term" value="F:zinc ion binding"/>
    <property type="evidence" value="ECO:0007669"/>
    <property type="project" value="UniProtKB-UniRule"/>
</dbReference>
<name>A0A0D5ZJU6_9BACT</name>
<feature type="binding site" evidence="9">
    <location>
        <position position="169"/>
    </location>
    <ligand>
        <name>Zn(2+)</name>
        <dbReference type="ChEBI" id="CHEBI:29105"/>
        <label>2</label>
    </ligand>
</feature>
<comment type="subcellular location">
    <subcellularLocation>
        <location evidence="9">Cytoplasm</location>
    </subcellularLocation>
</comment>
<evidence type="ECO:0000256" key="8">
    <source>
        <dbReference type="ARBA" id="ARBA00067609"/>
    </source>
</evidence>
<dbReference type="Proteomes" id="UP000032722">
    <property type="component" value="Chromosome"/>
</dbReference>
<evidence type="ECO:0000256" key="4">
    <source>
        <dbReference type="ARBA" id="ARBA00022833"/>
    </source>
</evidence>
<dbReference type="GO" id="GO:0031072">
    <property type="term" value="F:heat shock protein binding"/>
    <property type="evidence" value="ECO:0007669"/>
    <property type="project" value="InterPro"/>
</dbReference>
<dbReference type="FunFam" id="1.10.287.110:FF:000034">
    <property type="entry name" value="Chaperone protein DnaJ"/>
    <property type="match status" value="1"/>
</dbReference>
<dbReference type="KEGG" id="mgb:VO56_01840"/>
<evidence type="ECO:0000256" key="9">
    <source>
        <dbReference type="HAMAP-Rule" id="MF_01152"/>
    </source>
</evidence>
<keyword evidence="5 9" id="KW-0143">Chaperone</keyword>
<dbReference type="PRINTS" id="PR00625">
    <property type="entry name" value="JDOMAIN"/>
</dbReference>
<organism evidence="14">
    <name type="scientific">Mycoplasmopsis gallinacea</name>
    <dbReference type="NCBI Taxonomy" id="29556"/>
    <lineage>
        <taxon>Bacteria</taxon>
        <taxon>Bacillati</taxon>
        <taxon>Mycoplasmatota</taxon>
        <taxon>Mycoplasmoidales</taxon>
        <taxon>Metamycoplasmataceae</taxon>
        <taxon>Mycoplasmopsis</taxon>
    </lineage>
</organism>
<feature type="binding site" evidence="9">
    <location>
        <position position="198"/>
    </location>
    <ligand>
        <name>Zn(2+)</name>
        <dbReference type="ChEBI" id="CHEBI:29105"/>
        <label>2</label>
    </ligand>
</feature>
<keyword evidence="9" id="KW-0963">Cytoplasm</keyword>
<gene>
    <name evidence="9" type="primary">dnaJ</name>
    <name evidence="13" type="ORF">VO56_01840</name>
</gene>
<dbReference type="Pfam" id="PF00226">
    <property type="entry name" value="DnaJ"/>
    <property type="match status" value="1"/>
</dbReference>
<feature type="binding site" evidence="9">
    <location>
        <position position="152"/>
    </location>
    <ligand>
        <name>Zn(2+)</name>
        <dbReference type="ChEBI" id="CHEBI:29105"/>
        <label>1</label>
    </ligand>
</feature>
<feature type="zinc finger region" description="CR-type" evidence="10">
    <location>
        <begin position="139"/>
        <end position="221"/>
    </location>
</feature>
<dbReference type="InterPro" id="IPR001623">
    <property type="entry name" value="DnaJ_domain"/>
</dbReference>
<dbReference type="GO" id="GO:0005737">
    <property type="term" value="C:cytoplasm"/>
    <property type="evidence" value="ECO:0007669"/>
    <property type="project" value="UniProtKB-SubCell"/>
</dbReference>
<dbReference type="PROSITE" id="PS51188">
    <property type="entry name" value="ZF_CR"/>
    <property type="match status" value="1"/>
</dbReference>
<evidence type="ECO:0000256" key="6">
    <source>
        <dbReference type="ARBA" id="ARBA00053423"/>
    </source>
</evidence>
<accession>A0A0D5ZJU6</accession>
<dbReference type="AlphaFoldDB" id="A0A0D5ZJU6"/>